<reference evidence="3" key="1">
    <citation type="journal article" date="2019" name="Int. J. Syst. Evol. Microbiol.">
        <title>The Global Catalogue of Microorganisms (GCM) 10K type strain sequencing project: providing services to taxonomists for standard genome sequencing and annotation.</title>
        <authorList>
            <consortium name="The Broad Institute Genomics Platform"/>
            <consortium name="The Broad Institute Genome Sequencing Center for Infectious Disease"/>
            <person name="Wu L."/>
            <person name="Ma J."/>
        </authorList>
    </citation>
    <scope>NUCLEOTIDE SEQUENCE [LARGE SCALE GENOMIC DNA]</scope>
    <source>
        <strain evidence="3">JCM 16021</strain>
    </source>
</reference>
<dbReference type="RefSeq" id="WP_344304318.1">
    <property type="nucleotide sequence ID" value="NZ_BAAAQQ010000012.1"/>
</dbReference>
<dbReference type="Gene3D" id="2.120.10.30">
    <property type="entry name" value="TolB, C-terminal domain"/>
    <property type="match status" value="1"/>
</dbReference>
<evidence type="ECO:0000313" key="3">
    <source>
        <dbReference type="Proteomes" id="UP001500575"/>
    </source>
</evidence>
<dbReference type="Proteomes" id="UP001500575">
    <property type="component" value="Unassembled WGS sequence"/>
</dbReference>
<evidence type="ECO:0000256" key="1">
    <source>
        <dbReference type="SAM" id="SignalP"/>
    </source>
</evidence>
<accession>A0ABP5KAW6</accession>
<keyword evidence="1" id="KW-0732">Signal</keyword>
<comment type="caution">
    <text evidence="2">The sequence shown here is derived from an EMBL/GenBank/DDBJ whole genome shotgun (WGS) entry which is preliminary data.</text>
</comment>
<sequence length="362" mass="37050">MNRKHLAAAAATLALVAAGATTAPATAVVADAPSSKTIVKNLLSPLSLAVSDDGTVYYSQNFAGQLFSKSPGKKPVQHFQGKKGEEVGAVSEHHGSVRFATTGKKKLLWGIGGSGKPVKMADLGAYEAEKNPDAGAHYGFETITPGCAQQLPTGPEAPPAQYTGIVDSHPYGSAIDGSTTYVADAGANAILAVKGNGKIKTVALIPGVPVVITQEIATAIGFPNCTVGLTYVLEGVPTDVEKGSDGKLYVSTLTGGPEDGSTGALSKVYKINPKTGAVKLLADNLFSATGVAVADNGDVYVSQLFPGTISRIKKGKSVAKPYYSSKLTAAVEWTEDGLYATTNALTGLEPGSSPRGKVVWIG</sequence>
<organism evidence="2 3">
    <name type="scientific">Nocardioides bigeumensis</name>
    <dbReference type="NCBI Taxonomy" id="433657"/>
    <lineage>
        <taxon>Bacteria</taxon>
        <taxon>Bacillati</taxon>
        <taxon>Actinomycetota</taxon>
        <taxon>Actinomycetes</taxon>
        <taxon>Propionibacteriales</taxon>
        <taxon>Nocardioidaceae</taxon>
        <taxon>Nocardioides</taxon>
    </lineage>
</organism>
<dbReference type="InterPro" id="IPR048031">
    <property type="entry name" value="ScyD/ScyE-like"/>
</dbReference>
<dbReference type="NCBIfam" id="NF033206">
    <property type="entry name" value="ScyE_fam"/>
    <property type="match status" value="1"/>
</dbReference>
<feature type="chain" id="PRO_5047515579" evidence="1">
    <location>
        <begin position="28"/>
        <end position="362"/>
    </location>
</feature>
<protein>
    <submittedName>
        <fullName evidence="2">ScyD/ScyE family protein</fullName>
    </submittedName>
</protein>
<dbReference type="EMBL" id="BAAAQQ010000012">
    <property type="protein sequence ID" value="GAA2127631.1"/>
    <property type="molecule type" value="Genomic_DNA"/>
</dbReference>
<name>A0ABP5KAW6_9ACTN</name>
<feature type="signal peptide" evidence="1">
    <location>
        <begin position="1"/>
        <end position="27"/>
    </location>
</feature>
<keyword evidence="3" id="KW-1185">Reference proteome</keyword>
<dbReference type="SUPFAM" id="SSF101898">
    <property type="entry name" value="NHL repeat"/>
    <property type="match status" value="1"/>
</dbReference>
<dbReference type="InterPro" id="IPR011042">
    <property type="entry name" value="6-blade_b-propeller_TolB-like"/>
</dbReference>
<evidence type="ECO:0000313" key="2">
    <source>
        <dbReference type="EMBL" id="GAA2127631.1"/>
    </source>
</evidence>
<proteinExistence type="predicted"/>
<gene>
    <name evidence="2" type="ORF">GCM10009843_27310</name>
</gene>